<keyword evidence="10" id="KW-0234">DNA repair</keyword>
<evidence type="ECO:0000256" key="11">
    <source>
        <dbReference type="ARBA" id="ARBA00038000"/>
    </source>
</evidence>
<keyword evidence="5" id="KW-0227">DNA damage</keyword>
<evidence type="ECO:0000313" key="16">
    <source>
        <dbReference type="Proteomes" id="UP000195918"/>
    </source>
</evidence>
<proteinExistence type="inferred from homology"/>
<evidence type="ECO:0000256" key="1">
    <source>
        <dbReference type="ARBA" id="ARBA00004496"/>
    </source>
</evidence>
<evidence type="ECO:0000256" key="9">
    <source>
        <dbReference type="ARBA" id="ARBA00023125"/>
    </source>
</evidence>
<dbReference type="GO" id="GO:0005737">
    <property type="term" value="C:cytoplasm"/>
    <property type="evidence" value="ECO:0007669"/>
    <property type="project" value="UniProtKB-SubCell"/>
</dbReference>
<comment type="similarity">
    <text evidence="11">Belongs to the ABC transporter superfamily. UvrA family.</text>
</comment>
<dbReference type="InterPro" id="IPR017871">
    <property type="entry name" value="ABC_transporter-like_CS"/>
</dbReference>
<evidence type="ECO:0000256" key="13">
    <source>
        <dbReference type="ARBA" id="ARBA00042156"/>
    </source>
</evidence>
<dbReference type="PROSITE" id="PS00211">
    <property type="entry name" value="ABC_TRANSPORTER_1"/>
    <property type="match status" value="2"/>
</dbReference>
<dbReference type="GO" id="GO:0005524">
    <property type="term" value="F:ATP binding"/>
    <property type="evidence" value="ECO:0007669"/>
    <property type="project" value="UniProtKB-KW"/>
</dbReference>
<dbReference type="GO" id="GO:0006281">
    <property type="term" value="P:DNA repair"/>
    <property type="evidence" value="ECO:0007669"/>
    <property type="project" value="UniProtKB-KW"/>
</dbReference>
<evidence type="ECO:0000256" key="8">
    <source>
        <dbReference type="ARBA" id="ARBA00022881"/>
    </source>
</evidence>
<reference evidence="16" key="1">
    <citation type="submission" date="2017-02" db="EMBL/GenBank/DDBJ databases">
        <authorList>
            <person name="Dridi B."/>
        </authorList>
    </citation>
    <scope>NUCLEOTIDE SEQUENCE [LARGE SCALE GENOMIC DNA]</scope>
    <source>
        <strain evidence="16">bH819</strain>
    </source>
</reference>
<dbReference type="InterPro" id="IPR003439">
    <property type="entry name" value="ABC_transporter-like_ATP-bd"/>
</dbReference>
<keyword evidence="8" id="KW-0267">Excision nuclease</keyword>
<evidence type="ECO:0000256" key="3">
    <source>
        <dbReference type="ARBA" id="ARBA00022737"/>
    </source>
</evidence>
<dbReference type="PROSITE" id="PS50893">
    <property type="entry name" value="ABC_TRANSPORTER_2"/>
    <property type="match status" value="1"/>
</dbReference>
<dbReference type="OrthoDB" id="9809851at2"/>
<dbReference type="Gene3D" id="1.20.1580.10">
    <property type="entry name" value="ABC transporter ATPase like domain"/>
    <property type="match status" value="2"/>
</dbReference>
<evidence type="ECO:0000259" key="14">
    <source>
        <dbReference type="PROSITE" id="PS50893"/>
    </source>
</evidence>
<dbReference type="RefSeq" id="WP_086952268.1">
    <property type="nucleotide sequence ID" value="NZ_FWFD01000015.1"/>
</dbReference>
<keyword evidence="7" id="KW-0067">ATP-binding</keyword>
<dbReference type="PANTHER" id="PTHR43152:SF3">
    <property type="entry name" value="UVRABC SYSTEM PROTEIN A"/>
    <property type="match status" value="1"/>
</dbReference>
<keyword evidence="4" id="KW-0547">Nucleotide-binding</keyword>
<evidence type="ECO:0000256" key="2">
    <source>
        <dbReference type="ARBA" id="ARBA00022490"/>
    </source>
</evidence>
<dbReference type="EMBL" id="FWFD01000015">
    <property type="protein sequence ID" value="SLM86651.1"/>
    <property type="molecule type" value="Genomic_DNA"/>
</dbReference>
<name>A0A1X6WQN4_9ENTE</name>
<evidence type="ECO:0000313" key="15">
    <source>
        <dbReference type="EMBL" id="SLM86651.1"/>
    </source>
</evidence>
<dbReference type="AlphaFoldDB" id="A0A1X6WQN4"/>
<dbReference type="Proteomes" id="UP000195918">
    <property type="component" value="Unassembled WGS sequence"/>
</dbReference>
<sequence>MTDKYIEIKGAREGNLKDINLKIKKNQVTAFVGVSGSGKTSLVHRTIGAEAQNQMNDTYPSFIKNRLPKMRTPNVDSISNLSPPIIVNQKGLGDNERSTVGTVTDINASLRLLFSRFGIPFVGYSDIFSFNSPNGMCLACDGLGKKLTFVLEELLDQEKSLNDGAIQFKTFEPGSYRWHRYVDSGFFDNDKKIKDFSVEEIKRLLYSEPIKPPNPNRNWYMSSQYEGVIPRIIKTFIKNPSKTYKKYDVEIQRVTKENICPTCQGHRLNEKALSSKINGKHIAEWQQLELSELLLVLRKIKNQENELVVDTVMKPIESLCQVGLGYLSLSRTTNTLSGGESQRVKLIKYLGSNLSDLLYIMDEPSTGLHPHDLSSIRLLINQISQKDNTILMIDHDQEMICEADEIIELGPKSGYQGGQVMYQGSFDIWRNEQEKRNQFHREKVVMSEDQKFFKLKNITFRNLEKVSGKIPHNCLTAITGVAGSGKSSFVKILRKKYSEEVILVDQKEIKGSYRSTVASYIGIYDRIRELFAKENKIKSGFFSFNGLGACPNCKGKGFVETEMAFLESVKISCEACNGLKFKPDVLNYLYLGKNIVEVLNLRLSDALEFFKDEKILNRIKWLVKIGIGYLTLGQTLDTLSGGERQRVKLSLSLDEKQKCFVLDEPTTGLSNQDLSKLMSVIDELIKKGNTVVIIEHNMLLVRQCDWLIDFGPGSGRYGGRILYEGRPEEIKKSADSITKDYLY</sequence>
<evidence type="ECO:0000256" key="6">
    <source>
        <dbReference type="ARBA" id="ARBA00022769"/>
    </source>
</evidence>
<evidence type="ECO:0000256" key="10">
    <source>
        <dbReference type="ARBA" id="ARBA00023204"/>
    </source>
</evidence>
<accession>A0A1X6WQN4</accession>
<evidence type="ECO:0000256" key="12">
    <source>
        <dbReference type="ARBA" id="ARBA00039316"/>
    </source>
</evidence>
<keyword evidence="3" id="KW-0677">Repeat</keyword>
<dbReference type="Gene3D" id="3.40.50.300">
    <property type="entry name" value="P-loop containing nucleotide triphosphate hydrolases"/>
    <property type="match status" value="3"/>
</dbReference>
<keyword evidence="6" id="KW-0228">DNA excision</keyword>
<protein>
    <recommendedName>
        <fullName evidence="12">UvrABC system protein A</fullName>
    </recommendedName>
    <alternativeName>
        <fullName evidence="13">Excinuclease ABC subunit A</fullName>
    </alternativeName>
</protein>
<evidence type="ECO:0000256" key="7">
    <source>
        <dbReference type="ARBA" id="ARBA00022840"/>
    </source>
</evidence>
<dbReference type="Pfam" id="PF00005">
    <property type="entry name" value="ABC_tran"/>
    <property type="match status" value="1"/>
</dbReference>
<keyword evidence="9" id="KW-0238">DNA-binding</keyword>
<dbReference type="GO" id="GO:0004518">
    <property type="term" value="F:nuclease activity"/>
    <property type="evidence" value="ECO:0007669"/>
    <property type="project" value="UniProtKB-KW"/>
</dbReference>
<dbReference type="GO" id="GO:0003677">
    <property type="term" value="F:DNA binding"/>
    <property type="evidence" value="ECO:0007669"/>
    <property type="project" value="UniProtKB-KW"/>
</dbReference>
<dbReference type="SUPFAM" id="SSF52540">
    <property type="entry name" value="P-loop containing nucleoside triphosphate hydrolases"/>
    <property type="match status" value="2"/>
</dbReference>
<organism evidence="15 16">
    <name type="scientific">Vagococcus fluvialis bH819</name>
    <dbReference type="NCBI Taxonomy" id="1255619"/>
    <lineage>
        <taxon>Bacteria</taxon>
        <taxon>Bacillati</taxon>
        <taxon>Bacillota</taxon>
        <taxon>Bacilli</taxon>
        <taxon>Lactobacillales</taxon>
        <taxon>Enterococcaceae</taxon>
        <taxon>Vagococcus</taxon>
    </lineage>
</organism>
<comment type="subcellular location">
    <subcellularLocation>
        <location evidence="1">Cytoplasm</location>
    </subcellularLocation>
</comment>
<dbReference type="InterPro" id="IPR027417">
    <property type="entry name" value="P-loop_NTPase"/>
</dbReference>
<evidence type="ECO:0000256" key="4">
    <source>
        <dbReference type="ARBA" id="ARBA00022741"/>
    </source>
</evidence>
<evidence type="ECO:0000256" key="5">
    <source>
        <dbReference type="ARBA" id="ARBA00022763"/>
    </source>
</evidence>
<gene>
    <name evidence="15" type="ORF">FM121_11190</name>
</gene>
<keyword evidence="16" id="KW-1185">Reference proteome</keyword>
<dbReference type="GO" id="GO:0016887">
    <property type="term" value="F:ATP hydrolysis activity"/>
    <property type="evidence" value="ECO:0007669"/>
    <property type="project" value="InterPro"/>
</dbReference>
<dbReference type="Gene3D" id="1.10.8.280">
    <property type="entry name" value="ABC transporter ATPase domain-like"/>
    <property type="match status" value="1"/>
</dbReference>
<dbReference type="PANTHER" id="PTHR43152">
    <property type="entry name" value="UVRABC SYSTEM PROTEIN A"/>
    <property type="match status" value="1"/>
</dbReference>
<keyword evidence="2" id="KW-0963">Cytoplasm</keyword>
<feature type="domain" description="ABC transporter" evidence="14">
    <location>
        <begin position="445"/>
        <end position="737"/>
    </location>
</feature>